<evidence type="ECO:0000256" key="1">
    <source>
        <dbReference type="SAM" id="MobiDB-lite"/>
    </source>
</evidence>
<organism evidence="3">
    <name type="scientific">Salpingoeca rosetta (strain ATCC 50818 / BSB-021)</name>
    <dbReference type="NCBI Taxonomy" id="946362"/>
    <lineage>
        <taxon>Eukaryota</taxon>
        <taxon>Choanoflagellata</taxon>
        <taxon>Craspedida</taxon>
        <taxon>Salpingoecidae</taxon>
        <taxon>Salpingoeca</taxon>
    </lineage>
</organism>
<dbReference type="OrthoDB" id="6334211at2759"/>
<evidence type="ECO:0000313" key="3">
    <source>
        <dbReference type="Proteomes" id="UP000007799"/>
    </source>
</evidence>
<feature type="compositionally biased region" description="Acidic residues" evidence="1">
    <location>
        <begin position="69"/>
        <end position="82"/>
    </location>
</feature>
<dbReference type="EMBL" id="GL832956">
    <property type="protein sequence ID" value="EGD76000.1"/>
    <property type="molecule type" value="Genomic_DNA"/>
</dbReference>
<evidence type="ECO:0008006" key="4">
    <source>
        <dbReference type="Google" id="ProtNLM"/>
    </source>
</evidence>
<dbReference type="InParanoid" id="F2TX91"/>
<dbReference type="GO" id="GO:0030041">
    <property type="term" value="P:actin filament polymerization"/>
    <property type="evidence" value="ECO:0007669"/>
    <property type="project" value="TreeGrafter"/>
</dbReference>
<dbReference type="GO" id="GO:0044782">
    <property type="term" value="P:cilium organization"/>
    <property type="evidence" value="ECO:0007669"/>
    <property type="project" value="TreeGrafter"/>
</dbReference>
<sequence length="93" mass="10880">MDRETWEDDQEGWSMYLDKKAELKEEQHAYVTAHPELKHLVSDFLQHIIVRKPDDVYQAAKDYFAQFREDEDEDEAEDEAEGNETNGTGTTAQ</sequence>
<dbReference type="Proteomes" id="UP000007799">
    <property type="component" value="Unassembled WGS sequence"/>
</dbReference>
<dbReference type="InterPro" id="IPR047501">
    <property type="entry name" value="DD_CATIP"/>
</dbReference>
<feature type="region of interest" description="Disordered" evidence="1">
    <location>
        <begin position="66"/>
        <end position="93"/>
    </location>
</feature>
<name>F2TX91_SALR5</name>
<feature type="compositionally biased region" description="Low complexity" evidence="1">
    <location>
        <begin position="83"/>
        <end position="93"/>
    </location>
</feature>
<gene>
    <name evidence="2" type="ORF">PTSG_00707</name>
</gene>
<proteinExistence type="predicted"/>
<reference evidence="2" key="1">
    <citation type="submission" date="2009-08" db="EMBL/GenBank/DDBJ databases">
        <title>Annotation of Salpingoeca rosetta.</title>
        <authorList>
            <consortium name="The Broad Institute Genome Sequencing Platform"/>
            <person name="Russ C."/>
            <person name="Cuomo C."/>
            <person name="Burger G."/>
            <person name="Gray M.W."/>
            <person name="Holland P.W.H."/>
            <person name="King N."/>
            <person name="Lang F.B.F."/>
            <person name="Roger A.J."/>
            <person name="Ruiz-Trillo I."/>
            <person name="Young S.K."/>
            <person name="Zeng Q."/>
            <person name="Gargeya S."/>
            <person name="Alvarado L."/>
            <person name="Berlin A."/>
            <person name="Chapman S.B."/>
            <person name="Chen Z."/>
            <person name="Freedman E."/>
            <person name="Gellesch M."/>
            <person name="Goldberg J."/>
            <person name="Griggs A."/>
            <person name="Gujja S."/>
            <person name="Heilman E."/>
            <person name="Heiman D."/>
            <person name="Howarth C."/>
            <person name="Mehta T."/>
            <person name="Neiman D."/>
            <person name="Pearson M."/>
            <person name="Roberts A."/>
            <person name="Saif S."/>
            <person name="Shea T."/>
            <person name="Shenoy N."/>
            <person name="Sisk P."/>
            <person name="Stolte C."/>
            <person name="Sykes S."/>
            <person name="White J."/>
            <person name="Yandava C."/>
            <person name="Haas B."/>
            <person name="Nusbaum C."/>
            <person name="Birren B."/>
        </authorList>
    </citation>
    <scope>NUCLEOTIDE SEQUENCE [LARGE SCALE GENOMIC DNA]</scope>
    <source>
        <strain evidence="2">ATCC 50818</strain>
    </source>
</reference>
<dbReference type="RefSeq" id="XP_004998175.1">
    <property type="nucleotide sequence ID" value="XM_004998118.1"/>
</dbReference>
<dbReference type="PANTHER" id="PTHR15505">
    <property type="entry name" value="RIIA DOMAIN-CONTAINING PROTEIN 1"/>
    <property type="match status" value="1"/>
</dbReference>
<dbReference type="AlphaFoldDB" id="F2TX91"/>
<dbReference type="PANTHER" id="PTHR15505:SF3">
    <property type="entry name" value="CILIOGENESIS-ASSOCIATED TTC17-INTERACTING PROTEIN"/>
    <property type="match status" value="1"/>
</dbReference>
<dbReference type="OMA" id="SQFVETH"/>
<dbReference type="KEGG" id="sre:PTSG_00707"/>
<dbReference type="STRING" id="946362.F2TX91"/>
<evidence type="ECO:0000313" key="2">
    <source>
        <dbReference type="EMBL" id="EGD76000.1"/>
    </source>
</evidence>
<keyword evidence="3" id="KW-1185">Reference proteome</keyword>
<protein>
    <recommendedName>
        <fullName evidence="4">RIIa domain-containing protein</fullName>
    </recommendedName>
</protein>
<dbReference type="GeneID" id="16078771"/>
<dbReference type="CDD" id="cd22973">
    <property type="entry name" value="DD_CATIP"/>
    <property type="match status" value="1"/>
</dbReference>
<dbReference type="eggNOG" id="ENOG502QPJE">
    <property type="taxonomic scope" value="Eukaryota"/>
</dbReference>
<dbReference type="SUPFAM" id="SSF47391">
    <property type="entry name" value="Dimerization-anchoring domain of cAMP-dependent PK regulatory subunit"/>
    <property type="match status" value="1"/>
</dbReference>
<accession>F2TX91</accession>